<proteinExistence type="predicted"/>
<protein>
    <submittedName>
        <fullName evidence="1">Glycosyltransferase domain-containing protein</fullName>
    </submittedName>
</protein>
<sequence length="351" mass="39678">MSTSPVPLTLIIPTHERQQYLFRVLNYYAERMPGNITGLVVDSSADRYSGIVPPGFAYHHAPGVPLMEKIRRIIPLVLSPYVVFCADDDFILPRAALSCVAFLDANRDFASAQGHYIMAKLNAGSVDLDAGYAAISQVHIQSNDPAERLLQLFSPYVQNFYAVHRRSTWEAFFTLPTQRVPHYCVLELLHAMLAAIHGKHAVLPLFYSVRDRSLEEDRKNPLRRVNIRSISTMPTYSDEYEAFLSGLAGQLQQTAGLDDASARHAVQNAVDLYIKNYTSPPKAKTLRRRVEKIAGKVVDLFGRGARRKRVEEESRRNELRRLLEGFDVLSKTELTDITRRIGAPQRETPRT</sequence>
<keyword evidence="1" id="KW-0808">Transferase</keyword>
<dbReference type="GO" id="GO:0016740">
    <property type="term" value="F:transferase activity"/>
    <property type="evidence" value="ECO:0007669"/>
    <property type="project" value="UniProtKB-KW"/>
</dbReference>
<evidence type="ECO:0000313" key="2">
    <source>
        <dbReference type="Proteomes" id="UP000198324"/>
    </source>
</evidence>
<organism evidence="1 2">
    <name type="scientific">Humidesulfovibrio mexicanus</name>
    <dbReference type="NCBI Taxonomy" id="147047"/>
    <lineage>
        <taxon>Bacteria</taxon>
        <taxon>Pseudomonadati</taxon>
        <taxon>Thermodesulfobacteriota</taxon>
        <taxon>Desulfovibrionia</taxon>
        <taxon>Desulfovibrionales</taxon>
        <taxon>Desulfovibrionaceae</taxon>
        <taxon>Humidesulfovibrio</taxon>
    </lineage>
</organism>
<dbReference type="NCBIfam" id="TIGR04440">
    <property type="entry name" value="glyco_TIGR04440"/>
    <property type="match status" value="1"/>
</dbReference>
<name>A0A239CLD1_9BACT</name>
<dbReference type="OrthoDB" id="9802649at2"/>
<keyword evidence="2" id="KW-1185">Reference proteome</keyword>
<accession>A0A239CLD1</accession>
<dbReference type="Proteomes" id="UP000198324">
    <property type="component" value="Unassembled WGS sequence"/>
</dbReference>
<gene>
    <name evidence="1" type="ORF">SAMN04488503_3196</name>
</gene>
<dbReference type="InterPro" id="IPR031042">
    <property type="entry name" value="Glyco_TIGR04440"/>
</dbReference>
<dbReference type="InterPro" id="IPR029044">
    <property type="entry name" value="Nucleotide-diphossugar_trans"/>
</dbReference>
<dbReference type="SUPFAM" id="SSF53448">
    <property type="entry name" value="Nucleotide-diphospho-sugar transferases"/>
    <property type="match status" value="1"/>
</dbReference>
<dbReference type="AlphaFoldDB" id="A0A239CLD1"/>
<evidence type="ECO:0000313" key="1">
    <source>
        <dbReference type="EMBL" id="SNS20967.1"/>
    </source>
</evidence>
<reference evidence="1 2" key="1">
    <citation type="submission" date="2017-06" db="EMBL/GenBank/DDBJ databases">
        <authorList>
            <person name="Kim H.J."/>
            <person name="Triplett B.A."/>
        </authorList>
    </citation>
    <scope>NUCLEOTIDE SEQUENCE [LARGE SCALE GENOMIC DNA]</scope>
    <source>
        <strain evidence="1 2">DSM 13116</strain>
    </source>
</reference>
<dbReference type="EMBL" id="FZOC01000008">
    <property type="protein sequence ID" value="SNS20967.1"/>
    <property type="molecule type" value="Genomic_DNA"/>
</dbReference>